<dbReference type="SUPFAM" id="SSF55729">
    <property type="entry name" value="Acyl-CoA N-acyltransferases (Nat)"/>
    <property type="match status" value="1"/>
</dbReference>
<dbReference type="PROSITE" id="PS51186">
    <property type="entry name" value="GNAT"/>
    <property type="match status" value="1"/>
</dbReference>
<dbReference type="RefSeq" id="WP_166063167.1">
    <property type="nucleotide sequence ID" value="NZ_CP049889.1"/>
</dbReference>
<gene>
    <name evidence="2" type="ORF">G7058_08720</name>
</gene>
<feature type="domain" description="N-acetyltransferase" evidence="1">
    <location>
        <begin position="6"/>
        <end position="149"/>
    </location>
</feature>
<dbReference type="Gene3D" id="3.40.630.30">
    <property type="match status" value="1"/>
</dbReference>
<evidence type="ECO:0000259" key="1">
    <source>
        <dbReference type="PROSITE" id="PS51186"/>
    </source>
</evidence>
<name>A0A6G7WIP7_9LACT</name>
<dbReference type="Proteomes" id="UP000501830">
    <property type="component" value="Chromosome"/>
</dbReference>
<organism evidence="2 3">
    <name type="scientific">Jeotgalibaca porci</name>
    <dbReference type="NCBI Taxonomy" id="1868793"/>
    <lineage>
        <taxon>Bacteria</taxon>
        <taxon>Bacillati</taxon>
        <taxon>Bacillota</taxon>
        <taxon>Bacilli</taxon>
        <taxon>Lactobacillales</taxon>
        <taxon>Carnobacteriaceae</taxon>
        <taxon>Jeotgalibaca</taxon>
    </lineage>
</organism>
<dbReference type="InterPro" id="IPR000182">
    <property type="entry name" value="GNAT_dom"/>
</dbReference>
<reference evidence="2 3" key="1">
    <citation type="journal article" date="2017" name="Int. J. Syst. Evol. Microbiol.">
        <title>Jeotgalibaca porci sp. nov. and Jeotgalibaca arthritidis sp. nov., isolated from pigs, and emended description of the genus Jeotgalibaca.</title>
        <authorList>
            <person name="Zamora L."/>
            <person name="Perez-Sancho M."/>
            <person name="Dominguez L."/>
            <person name="Fernandez-Garayzabal J.F."/>
            <person name="Vela A.I."/>
        </authorList>
    </citation>
    <scope>NUCLEOTIDE SEQUENCE [LARGE SCALE GENOMIC DNA]</scope>
    <source>
        <strain evidence="2 3">CCUG 69148</strain>
    </source>
</reference>
<dbReference type="InterPro" id="IPR027455">
    <property type="entry name" value="Sper_AcTfrase_N"/>
</dbReference>
<evidence type="ECO:0000313" key="2">
    <source>
        <dbReference type="EMBL" id="QIK52106.1"/>
    </source>
</evidence>
<sequence length="149" mass="16954">MQSEGLNFRAIDADNAADVLKIKVKSGQETFIETVAECLEEAALHSEWHPVAIYNFDQVIGFAMYGAFGANTDTWIDRIIIDETFQGKGYGKEAMKQLIKIVAKEYGVDTIYLSIVEENEVARHLYESMGFEEMNERDPNGELLFQYRV</sequence>
<dbReference type="InterPro" id="IPR016181">
    <property type="entry name" value="Acyl_CoA_acyltransferase"/>
</dbReference>
<protein>
    <submittedName>
        <fullName evidence="2">GNAT family N-acetyltransferase</fullName>
    </submittedName>
</protein>
<dbReference type="PANTHER" id="PTHR43415:SF3">
    <property type="entry name" value="GNAT-FAMILY ACETYLTRANSFERASE"/>
    <property type="match status" value="1"/>
</dbReference>
<dbReference type="GeneID" id="94553363"/>
<dbReference type="GO" id="GO:0016747">
    <property type="term" value="F:acyltransferase activity, transferring groups other than amino-acyl groups"/>
    <property type="evidence" value="ECO:0007669"/>
    <property type="project" value="InterPro"/>
</dbReference>
<dbReference type="EMBL" id="CP049889">
    <property type="protein sequence ID" value="QIK52106.1"/>
    <property type="molecule type" value="Genomic_DNA"/>
</dbReference>
<keyword evidence="2" id="KW-0808">Transferase</keyword>
<dbReference type="CDD" id="cd04301">
    <property type="entry name" value="NAT_SF"/>
    <property type="match status" value="1"/>
</dbReference>
<dbReference type="Gene3D" id="1.10.287.900">
    <property type="entry name" value="The crystal structure of the spermine/spermidine acetyltransferase from enterococcus faecali"/>
    <property type="match status" value="1"/>
</dbReference>
<accession>A0A6G7WIP7</accession>
<dbReference type="PANTHER" id="PTHR43415">
    <property type="entry name" value="SPERMIDINE N(1)-ACETYLTRANSFERASE"/>
    <property type="match status" value="1"/>
</dbReference>
<dbReference type="Pfam" id="PF00583">
    <property type="entry name" value="Acetyltransf_1"/>
    <property type="match status" value="1"/>
</dbReference>
<keyword evidence="3" id="KW-1185">Reference proteome</keyword>
<dbReference type="AlphaFoldDB" id="A0A6G7WIP7"/>
<evidence type="ECO:0000313" key="3">
    <source>
        <dbReference type="Proteomes" id="UP000501830"/>
    </source>
</evidence>
<proteinExistence type="predicted"/>
<dbReference type="KEGG" id="jpo:G7058_08720"/>